<evidence type="ECO:0000313" key="1">
    <source>
        <dbReference type="EMBL" id="CCC51977.1"/>
    </source>
</evidence>
<proteinExistence type="predicted"/>
<feature type="non-terminal residue" evidence="1">
    <location>
        <position position="1"/>
    </location>
</feature>
<dbReference type="AlphaFoldDB" id="G0U7W9"/>
<dbReference type="VEuPathDB" id="TriTrypDB:TvY486_1010210"/>
<reference evidence="1" key="1">
    <citation type="journal article" date="2012" name="Proc. Natl. Acad. Sci. U.S.A.">
        <title>Antigenic diversity is generated by distinct evolutionary mechanisms in African trypanosome species.</title>
        <authorList>
            <person name="Jackson A.P."/>
            <person name="Berry A."/>
            <person name="Aslett M."/>
            <person name="Allison H.C."/>
            <person name="Burton P."/>
            <person name="Vavrova-Anderson J."/>
            <person name="Brown R."/>
            <person name="Browne H."/>
            <person name="Corton N."/>
            <person name="Hauser H."/>
            <person name="Gamble J."/>
            <person name="Gilderthorp R."/>
            <person name="Marcello L."/>
            <person name="McQuillan J."/>
            <person name="Otto T.D."/>
            <person name="Quail M.A."/>
            <person name="Sanders M.J."/>
            <person name="van Tonder A."/>
            <person name="Ginger M.L."/>
            <person name="Field M.C."/>
            <person name="Barry J.D."/>
            <person name="Hertz-Fowler C."/>
            <person name="Berriman M."/>
        </authorList>
    </citation>
    <scope>NUCLEOTIDE SEQUENCE</scope>
    <source>
        <strain evidence="1">Y486</strain>
    </source>
</reference>
<protein>
    <submittedName>
        <fullName evidence="1">Uncharacterized protein</fullName>
    </submittedName>
</protein>
<name>G0U7W9_TRYVY</name>
<accession>G0U7W9</accession>
<gene>
    <name evidence="1" type="ORF">TVY486_1010210</name>
</gene>
<organism evidence="1">
    <name type="scientific">Trypanosoma vivax (strain Y486)</name>
    <dbReference type="NCBI Taxonomy" id="1055687"/>
    <lineage>
        <taxon>Eukaryota</taxon>
        <taxon>Discoba</taxon>
        <taxon>Euglenozoa</taxon>
        <taxon>Kinetoplastea</taxon>
        <taxon>Metakinetoplastina</taxon>
        <taxon>Trypanosomatida</taxon>
        <taxon>Trypanosomatidae</taxon>
        <taxon>Trypanosoma</taxon>
        <taxon>Duttonella</taxon>
    </lineage>
</organism>
<dbReference type="EMBL" id="HE573026">
    <property type="protein sequence ID" value="CCC51977.1"/>
    <property type="molecule type" value="Genomic_DNA"/>
</dbReference>
<sequence length="508" mass="55601">VGYEKESYKLFVEQLQCLVESRVIGITLNASHYCLILGSPNLQLLGSEVPLLLLNEMKLASGVLSDEAKLGVGVGLGSAGYWEEALGLVTRSQFLELVEGIAAATPHGWRQACVVARHATLDQLALNNDSCLNGVLSAYVFLYKATHDPSIWKQMHRLMQEYSRVNNGKCPPRHAINYFISCCPAEQWCLAAELVRRHNDNVVFSQRMPVGRLMGILNSARQWELVLSLYQSHPSQFGPNEHCSAAVHNYALVALAMGNRWQEAFSLYSSGIPPQNKHTHISWLKVVLLEGLIPFRPTWSTSVKAYCLAKPMDCRYAESLAYQLGIMGNWSMGIAALQVTPNRVPQSLVVAMCVATTSSSNNVVYRILQELATSAHTPSAKQVCTALAIISCCTANPSDELADVGAVALCRSSKTQRNFDEAVYHMGRCMAFLRGGSGVGADETSFPPAIVLAQRNFLESKMNIAPCWLFALLVMQRMSAKGWSLVTVAPSLLASGFDAATAIRFIPD</sequence>